<evidence type="ECO:0000256" key="11">
    <source>
        <dbReference type="ARBA" id="ARBA00023128"/>
    </source>
</evidence>
<dbReference type="STRING" id="41875.K8EZI0"/>
<evidence type="ECO:0000313" key="14">
    <source>
        <dbReference type="EMBL" id="CCO17890.1"/>
    </source>
</evidence>
<protein>
    <recommendedName>
        <fullName evidence="4">NADH dehydrogenase [ubiquinone] 1 alpha subcomplex subunit 1</fullName>
    </recommendedName>
</protein>
<keyword evidence="12 13" id="KW-0472">Membrane</keyword>
<keyword evidence="7 13" id="KW-0812">Transmembrane</keyword>
<evidence type="ECO:0000256" key="7">
    <source>
        <dbReference type="ARBA" id="ARBA00022692"/>
    </source>
</evidence>
<dbReference type="EMBL" id="FO082271">
    <property type="protein sequence ID" value="CCO17890.1"/>
    <property type="molecule type" value="Genomic_DNA"/>
</dbReference>
<keyword evidence="6" id="KW-0679">Respiratory chain</keyword>
<evidence type="ECO:0000256" key="4">
    <source>
        <dbReference type="ARBA" id="ARBA00016392"/>
    </source>
</evidence>
<keyword evidence="5" id="KW-0813">Transport</keyword>
<reference evidence="14 15" key="1">
    <citation type="submission" date="2011-10" db="EMBL/GenBank/DDBJ databases">
        <authorList>
            <person name="Genoscope - CEA"/>
        </authorList>
    </citation>
    <scope>NUCLEOTIDE SEQUENCE [LARGE SCALE GENOMIC DNA]</scope>
    <source>
        <strain evidence="14 15">RCC 1105</strain>
    </source>
</reference>
<dbReference type="KEGG" id="bpg:Bathy08g04730"/>
<dbReference type="Proteomes" id="UP000198341">
    <property type="component" value="Chromosome 8"/>
</dbReference>
<organism evidence="14 15">
    <name type="scientific">Bathycoccus prasinos</name>
    <dbReference type="NCBI Taxonomy" id="41875"/>
    <lineage>
        <taxon>Eukaryota</taxon>
        <taxon>Viridiplantae</taxon>
        <taxon>Chlorophyta</taxon>
        <taxon>Mamiellophyceae</taxon>
        <taxon>Mamiellales</taxon>
        <taxon>Bathycoccaceae</taxon>
        <taxon>Bathycoccus</taxon>
    </lineage>
</organism>
<evidence type="ECO:0000256" key="3">
    <source>
        <dbReference type="ARBA" id="ARBA00009960"/>
    </source>
</evidence>
<evidence type="ECO:0000256" key="10">
    <source>
        <dbReference type="ARBA" id="ARBA00022989"/>
    </source>
</evidence>
<comment type="similarity">
    <text evidence="3">Belongs to the complex I NDUFA1 subunit family.</text>
</comment>
<proteinExistence type="inferred from homology"/>
<comment type="function">
    <text evidence="1">Accessory subunit of the mitochondrial membrane respiratory chain NADH dehydrogenase (Complex I), that is believed not to be involved in catalysis. Complex I functions in the transfer of electrons from NADH to the respiratory chain. The immediate electron acceptor for the enzyme is believed to be ubiquinone.</text>
</comment>
<evidence type="ECO:0000256" key="6">
    <source>
        <dbReference type="ARBA" id="ARBA00022660"/>
    </source>
</evidence>
<evidence type="ECO:0000256" key="12">
    <source>
        <dbReference type="ARBA" id="ARBA00023136"/>
    </source>
</evidence>
<dbReference type="PANTHER" id="PTHR17098">
    <property type="entry name" value="NADH-UBIQUINONE OXIDOREDUCTASE MWFE SUBUNIT"/>
    <property type="match status" value="1"/>
</dbReference>
<keyword evidence="10 13" id="KW-1133">Transmembrane helix</keyword>
<dbReference type="PANTHER" id="PTHR17098:SF2">
    <property type="entry name" value="NADH DEHYDROGENASE [UBIQUINONE] 1 ALPHA SUBCOMPLEX SUBUNIT 1"/>
    <property type="match status" value="1"/>
</dbReference>
<dbReference type="Pfam" id="PF15879">
    <property type="entry name" value="MWFE"/>
    <property type="match status" value="1"/>
</dbReference>
<keyword evidence="15" id="KW-1185">Reference proteome</keyword>
<accession>K8EZI0</accession>
<dbReference type="eggNOG" id="ENOG502SDTB">
    <property type="taxonomic scope" value="Eukaryota"/>
</dbReference>
<keyword evidence="11" id="KW-0496">Mitochondrion</keyword>
<evidence type="ECO:0000313" key="15">
    <source>
        <dbReference type="Proteomes" id="UP000198341"/>
    </source>
</evidence>
<dbReference type="GeneID" id="19014452"/>
<dbReference type="GO" id="GO:0005743">
    <property type="term" value="C:mitochondrial inner membrane"/>
    <property type="evidence" value="ECO:0007669"/>
    <property type="project" value="UniProtKB-SubCell"/>
</dbReference>
<evidence type="ECO:0000256" key="2">
    <source>
        <dbReference type="ARBA" id="ARBA00004298"/>
    </source>
</evidence>
<evidence type="ECO:0000256" key="1">
    <source>
        <dbReference type="ARBA" id="ARBA00003195"/>
    </source>
</evidence>
<keyword evidence="8" id="KW-0999">Mitochondrion inner membrane</keyword>
<evidence type="ECO:0000256" key="13">
    <source>
        <dbReference type="SAM" id="Phobius"/>
    </source>
</evidence>
<dbReference type="RefSeq" id="XP_007511769.1">
    <property type="nucleotide sequence ID" value="XM_007511707.1"/>
</dbReference>
<evidence type="ECO:0000256" key="9">
    <source>
        <dbReference type="ARBA" id="ARBA00022982"/>
    </source>
</evidence>
<name>K8EZI0_9CHLO</name>
<comment type="subcellular location">
    <subcellularLocation>
        <location evidence="2">Mitochondrion inner membrane</location>
        <topology evidence="2">Single-pass membrane protein</topology>
        <orientation evidence="2">Matrix side</orientation>
    </subcellularLocation>
</comment>
<evidence type="ECO:0000256" key="5">
    <source>
        <dbReference type="ARBA" id="ARBA00022448"/>
    </source>
</evidence>
<sequence>MPLESLPPFAIIVGAITAIGGIQYAAHVLPMGKPKAVGLDNFDRLLERRDQRIRERSGLQK</sequence>
<dbReference type="OrthoDB" id="1920692at2759"/>
<gene>
    <name evidence="14" type="ORF">Bathy08g04730</name>
</gene>
<dbReference type="AlphaFoldDB" id="K8EZI0"/>
<keyword evidence="9" id="KW-0249">Electron transport</keyword>
<feature type="transmembrane region" description="Helical" evidence="13">
    <location>
        <begin position="6"/>
        <end position="26"/>
    </location>
</feature>
<dbReference type="InterPro" id="IPR017384">
    <property type="entry name" value="NADH_Ub_cplx-1_asu_su-1"/>
</dbReference>
<evidence type="ECO:0000256" key="8">
    <source>
        <dbReference type="ARBA" id="ARBA00022792"/>
    </source>
</evidence>